<dbReference type="AlphaFoldDB" id="A0A8H3VWL7"/>
<proteinExistence type="predicted"/>
<name>A0A8H3VWL7_9PEZI</name>
<comment type="caution">
    <text evidence="1">The sequence shown here is derived from an EMBL/GenBank/DDBJ whole genome shotgun (WGS) entry which is preliminary data.</text>
</comment>
<organism evidence="1 2">
    <name type="scientific">Colletotrichum asianum</name>
    <dbReference type="NCBI Taxonomy" id="702518"/>
    <lineage>
        <taxon>Eukaryota</taxon>
        <taxon>Fungi</taxon>
        <taxon>Dikarya</taxon>
        <taxon>Ascomycota</taxon>
        <taxon>Pezizomycotina</taxon>
        <taxon>Sordariomycetes</taxon>
        <taxon>Hypocreomycetidae</taxon>
        <taxon>Glomerellales</taxon>
        <taxon>Glomerellaceae</taxon>
        <taxon>Colletotrichum</taxon>
        <taxon>Colletotrichum gloeosporioides species complex</taxon>
    </lineage>
</organism>
<accession>A0A8H3VWL7</accession>
<dbReference type="Proteomes" id="UP000434172">
    <property type="component" value="Unassembled WGS sequence"/>
</dbReference>
<protein>
    <submittedName>
        <fullName evidence="1">Uncharacterized protein</fullName>
    </submittedName>
</protein>
<reference evidence="1 2" key="1">
    <citation type="submission" date="2019-12" db="EMBL/GenBank/DDBJ databases">
        <title>A genome sequence resource for the geographically widespread anthracnose pathogen Colletotrichum asianum.</title>
        <authorList>
            <person name="Meng Y."/>
        </authorList>
    </citation>
    <scope>NUCLEOTIDE SEQUENCE [LARGE SCALE GENOMIC DNA]</scope>
    <source>
        <strain evidence="1 2">ICMP 18580</strain>
    </source>
</reference>
<sequence length="218" mass="24478">MFIKQRGFRILETQFPLSQSPKGRKKVFISCLQYTPAIRNEFPATAGQSYEQTFASSKPDRDWFLLQISSSGRSIPSPTPTGGARPSILSPPRSVVAWRNPLHRYRNCNLLDKVLKVRLIRQDLSLAPSYRQERLCGATQSMPLVGRLCCSRCADLAVKGRLVTMDPLIRHFSTVPNTEPTGRKLQSCGYSGQRKLPYSNRFTEVARLAARYTDSPGA</sequence>
<evidence type="ECO:0000313" key="2">
    <source>
        <dbReference type="Proteomes" id="UP000434172"/>
    </source>
</evidence>
<keyword evidence="2" id="KW-1185">Reference proteome</keyword>
<evidence type="ECO:0000313" key="1">
    <source>
        <dbReference type="EMBL" id="KAF0316768.1"/>
    </source>
</evidence>
<gene>
    <name evidence="1" type="ORF">GQ607_015970</name>
</gene>
<dbReference type="EMBL" id="WOWK01000148">
    <property type="protein sequence ID" value="KAF0316768.1"/>
    <property type="molecule type" value="Genomic_DNA"/>
</dbReference>